<name>A0A161X970_9CLOT</name>
<feature type="transmembrane region" description="Helical" evidence="1">
    <location>
        <begin position="6"/>
        <end position="28"/>
    </location>
</feature>
<dbReference type="STRING" id="1121326.CLMAG_36740"/>
<dbReference type="SMART" id="SM00900">
    <property type="entry name" value="FMN_bind"/>
    <property type="match status" value="1"/>
</dbReference>
<comment type="caution">
    <text evidence="3">The sequence shown here is derived from an EMBL/GenBank/DDBJ whole genome shotgun (WGS) entry which is preliminary data.</text>
</comment>
<keyword evidence="1" id="KW-0812">Transmembrane</keyword>
<evidence type="ECO:0000313" key="3">
    <source>
        <dbReference type="EMBL" id="KZL90766.1"/>
    </source>
</evidence>
<evidence type="ECO:0000313" key="4">
    <source>
        <dbReference type="Proteomes" id="UP000076603"/>
    </source>
</evidence>
<dbReference type="RefSeq" id="WP_066625509.1">
    <property type="nucleotide sequence ID" value="NZ_FQXL01000067.1"/>
</dbReference>
<evidence type="ECO:0000259" key="2">
    <source>
        <dbReference type="SMART" id="SM00900"/>
    </source>
</evidence>
<dbReference type="EMBL" id="LWAE01000004">
    <property type="protein sequence ID" value="KZL90766.1"/>
    <property type="molecule type" value="Genomic_DNA"/>
</dbReference>
<reference evidence="3 4" key="1">
    <citation type="submission" date="2016-04" db="EMBL/GenBank/DDBJ databases">
        <title>Genome sequence of Clostridium magnum DSM 2767.</title>
        <authorList>
            <person name="Poehlein A."/>
            <person name="Uhlig R."/>
            <person name="Fischer R."/>
            <person name="Bahl H."/>
            <person name="Daniel R."/>
        </authorList>
    </citation>
    <scope>NUCLEOTIDE SEQUENCE [LARGE SCALE GENOMIC DNA]</scope>
    <source>
        <strain evidence="3 4">DSM 2767</strain>
    </source>
</reference>
<feature type="domain" description="FMN-binding" evidence="2">
    <location>
        <begin position="61"/>
        <end position="132"/>
    </location>
</feature>
<keyword evidence="1" id="KW-1133">Transmembrane helix</keyword>
<dbReference type="OrthoDB" id="307864at2"/>
<proteinExistence type="predicted"/>
<keyword evidence="4" id="KW-1185">Reference proteome</keyword>
<accession>A0A161X970</accession>
<evidence type="ECO:0000256" key="1">
    <source>
        <dbReference type="SAM" id="Phobius"/>
    </source>
</evidence>
<dbReference type="PATRIC" id="fig|1121326.3.peg.3717"/>
<dbReference type="GO" id="GO:0010181">
    <property type="term" value="F:FMN binding"/>
    <property type="evidence" value="ECO:0007669"/>
    <property type="project" value="InterPro"/>
</dbReference>
<dbReference type="AlphaFoldDB" id="A0A161X970"/>
<dbReference type="Pfam" id="PF04205">
    <property type="entry name" value="FMN_bind"/>
    <property type="match status" value="1"/>
</dbReference>
<dbReference type="InterPro" id="IPR007329">
    <property type="entry name" value="FMN-bd"/>
</dbReference>
<protein>
    <submittedName>
        <fullName evidence="3">FMN-binding domain protein</fullName>
    </submittedName>
</protein>
<keyword evidence="1" id="KW-0472">Membrane</keyword>
<sequence length="135" mass="14937">MRNFKKLVIGAVSVIMLFGGAYITNYFFNMMKYRTIIKELSISKVDLSKIPDGNFTGSFDAIFVEAKVNVIVKNHKIVDVKLINHKNERGQKAEVIPQKVVHAQSLQVDAVSGATNSSKVILKAIENALISGENK</sequence>
<gene>
    <name evidence="3" type="ORF">CLMAG_36740</name>
</gene>
<organism evidence="3 4">
    <name type="scientific">Clostridium magnum DSM 2767</name>
    <dbReference type="NCBI Taxonomy" id="1121326"/>
    <lineage>
        <taxon>Bacteria</taxon>
        <taxon>Bacillati</taxon>
        <taxon>Bacillota</taxon>
        <taxon>Clostridia</taxon>
        <taxon>Eubacteriales</taxon>
        <taxon>Clostridiaceae</taxon>
        <taxon>Clostridium</taxon>
    </lineage>
</organism>
<dbReference type="Proteomes" id="UP000076603">
    <property type="component" value="Unassembled WGS sequence"/>
</dbReference>
<dbReference type="GO" id="GO:0016020">
    <property type="term" value="C:membrane"/>
    <property type="evidence" value="ECO:0007669"/>
    <property type="project" value="InterPro"/>
</dbReference>
<dbReference type="Gene3D" id="3.90.1010.20">
    <property type="match status" value="1"/>
</dbReference>